<dbReference type="GO" id="GO:0003677">
    <property type="term" value="F:DNA binding"/>
    <property type="evidence" value="ECO:0007669"/>
    <property type="project" value="UniProtKB-KW"/>
</dbReference>
<dbReference type="Gene3D" id="1.10.10.10">
    <property type="entry name" value="Winged helix-like DNA-binding domain superfamily/Winged helix DNA-binding domain"/>
    <property type="match status" value="1"/>
</dbReference>
<feature type="domain" description="RNA polymerase sigma factor 70 region 4 type 2" evidence="7">
    <location>
        <begin position="110"/>
        <end position="160"/>
    </location>
</feature>
<dbReference type="InterPro" id="IPR007627">
    <property type="entry name" value="RNA_pol_sigma70_r2"/>
</dbReference>
<keyword evidence="4" id="KW-0238">DNA-binding</keyword>
<dbReference type="Pfam" id="PF04542">
    <property type="entry name" value="Sigma70_r2"/>
    <property type="match status" value="1"/>
</dbReference>
<reference evidence="8 9" key="1">
    <citation type="journal article" date="2016" name="Nat. Commun.">
        <title>Thousands of microbial genomes shed light on interconnected biogeochemical processes in an aquifer system.</title>
        <authorList>
            <person name="Anantharaman K."/>
            <person name="Brown C.T."/>
            <person name="Hug L.A."/>
            <person name="Sharon I."/>
            <person name="Castelle C.J."/>
            <person name="Probst A.J."/>
            <person name="Thomas B.C."/>
            <person name="Singh A."/>
            <person name="Wilkins M.J."/>
            <person name="Karaoz U."/>
            <person name="Brodie E.L."/>
            <person name="Williams K.H."/>
            <person name="Hubbard S.S."/>
            <person name="Banfield J.F."/>
        </authorList>
    </citation>
    <scope>NUCLEOTIDE SEQUENCE [LARGE SCALE GENOMIC DNA]</scope>
</reference>
<dbReference type="SUPFAM" id="SSF88946">
    <property type="entry name" value="Sigma2 domain of RNA polymerase sigma factors"/>
    <property type="match status" value="1"/>
</dbReference>
<evidence type="ECO:0000313" key="8">
    <source>
        <dbReference type="EMBL" id="OGZ19972.1"/>
    </source>
</evidence>
<protein>
    <submittedName>
        <fullName evidence="8">Uncharacterized protein</fullName>
    </submittedName>
</protein>
<dbReference type="InterPro" id="IPR013325">
    <property type="entry name" value="RNA_pol_sigma_r2"/>
</dbReference>
<keyword evidence="2" id="KW-0805">Transcription regulation</keyword>
<dbReference type="AlphaFoldDB" id="A0A1G2E2N9"/>
<dbReference type="NCBIfam" id="TIGR02937">
    <property type="entry name" value="sigma70-ECF"/>
    <property type="match status" value="1"/>
</dbReference>
<keyword evidence="3" id="KW-0731">Sigma factor</keyword>
<dbReference type="EMBL" id="MHMA01000029">
    <property type="protein sequence ID" value="OGZ19972.1"/>
    <property type="molecule type" value="Genomic_DNA"/>
</dbReference>
<dbReference type="CDD" id="cd06171">
    <property type="entry name" value="Sigma70_r4"/>
    <property type="match status" value="1"/>
</dbReference>
<accession>A0A1G2E2N9</accession>
<feature type="domain" description="RNA polymerase sigma-70 region 2" evidence="6">
    <location>
        <begin position="12"/>
        <end position="80"/>
    </location>
</feature>
<evidence type="ECO:0000256" key="4">
    <source>
        <dbReference type="ARBA" id="ARBA00023125"/>
    </source>
</evidence>
<dbReference type="InterPro" id="IPR013324">
    <property type="entry name" value="RNA_pol_sigma_r3/r4-like"/>
</dbReference>
<dbReference type="PANTHER" id="PTHR43133">
    <property type="entry name" value="RNA POLYMERASE ECF-TYPE SIGMA FACTO"/>
    <property type="match status" value="1"/>
</dbReference>
<evidence type="ECO:0000256" key="2">
    <source>
        <dbReference type="ARBA" id="ARBA00023015"/>
    </source>
</evidence>
<evidence type="ECO:0000313" key="9">
    <source>
        <dbReference type="Proteomes" id="UP000178721"/>
    </source>
</evidence>
<evidence type="ECO:0000256" key="3">
    <source>
        <dbReference type="ARBA" id="ARBA00023082"/>
    </source>
</evidence>
<dbReference type="Pfam" id="PF08281">
    <property type="entry name" value="Sigma70_r4_2"/>
    <property type="match status" value="1"/>
</dbReference>
<dbReference type="SUPFAM" id="SSF88659">
    <property type="entry name" value="Sigma3 and sigma4 domains of RNA polymerase sigma factors"/>
    <property type="match status" value="1"/>
</dbReference>
<evidence type="ECO:0000259" key="6">
    <source>
        <dbReference type="Pfam" id="PF04542"/>
    </source>
</evidence>
<dbReference type="InterPro" id="IPR036388">
    <property type="entry name" value="WH-like_DNA-bd_sf"/>
</dbReference>
<gene>
    <name evidence="8" type="ORF">A2654_02030</name>
</gene>
<dbReference type="Gene3D" id="1.10.1740.10">
    <property type="match status" value="1"/>
</dbReference>
<evidence type="ECO:0000259" key="7">
    <source>
        <dbReference type="Pfam" id="PF08281"/>
    </source>
</evidence>
<dbReference type="InterPro" id="IPR039425">
    <property type="entry name" value="RNA_pol_sigma-70-like"/>
</dbReference>
<keyword evidence="5" id="KW-0804">Transcription</keyword>
<dbReference type="PANTHER" id="PTHR43133:SF52">
    <property type="entry name" value="ECF RNA POLYMERASE SIGMA FACTOR SIGL"/>
    <property type="match status" value="1"/>
</dbReference>
<sequence length="167" mass="19695">MSNLRKTYSEAYDKYVKKIYRFVLLKVNSAEIAEDLTSEVFMRGWQSFKGQGRDKIENIQAFLYQIARNLLADHYRQEARVQLVSVEYAPPLPDQKQDLEEMSFIQSDLERVKAALVNINDDYREVIVWYYLDELKVPEIAKILNKSEPTVRVLIHRALHALKTELR</sequence>
<comment type="caution">
    <text evidence="8">The sequence shown here is derived from an EMBL/GenBank/DDBJ whole genome shotgun (WGS) entry which is preliminary data.</text>
</comment>
<dbReference type="GO" id="GO:0016987">
    <property type="term" value="F:sigma factor activity"/>
    <property type="evidence" value="ECO:0007669"/>
    <property type="project" value="UniProtKB-KW"/>
</dbReference>
<dbReference type="GO" id="GO:0006352">
    <property type="term" value="P:DNA-templated transcription initiation"/>
    <property type="evidence" value="ECO:0007669"/>
    <property type="project" value="InterPro"/>
</dbReference>
<evidence type="ECO:0000256" key="5">
    <source>
        <dbReference type="ARBA" id="ARBA00023163"/>
    </source>
</evidence>
<proteinExistence type="inferred from homology"/>
<comment type="similarity">
    <text evidence="1">Belongs to the sigma-70 factor family. ECF subfamily.</text>
</comment>
<organism evidence="8 9">
    <name type="scientific">Candidatus Nealsonbacteria bacterium RIFCSPHIGHO2_01_FULL_43_31</name>
    <dbReference type="NCBI Taxonomy" id="1801665"/>
    <lineage>
        <taxon>Bacteria</taxon>
        <taxon>Candidatus Nealsoniibacteriota</taxon>
    </lineage>
</organism>
<dbReference type="InterPro" id="IPR014284">
    <property type="entry name" value="RNA_pol_sigma-70_dom"/>
</dbReference>
<name>A0A1G2E2N9_9BACT</name>
<evidence type="ECO:0000256" key="1">
    <source>
        <dbReference type="ARBA" id="ARBA00010641"/>
    </source>
</evidence>
<dbReference type="Proteomes" id="UP000178721">
    <property type="component" value="Unassembled WGS sequence"/>
</dbReference>
<dbReference type="InterPro" id="IPR013249">
    <property type="entry name" value="RNA_pol_sigma70_r4_t2"/>
</dbReference>